<name>A0A0J8V760_9GAMM</name>
<gene>
    <name evidence="2" type="ORF">C9I94_18110</name>
</gene>
<evidence type="ECO:0000313" key="2">
    <source>
        <dbReference type="EMBL" id="PSW23089.1"/>
    </source>
</evidence>
<protein>
    <submittedName>
        <fullName evidence="2">Uncharacterized protein</fullName>
    </submittedName>
</protein>
<sequence length="67" mass="7243">MKKLLMPVLLVSVFSISAFASETETENTSNISPVICASAQLNKDSNNMDGSDAANYLSCKLNNMLQE</sequence>
<dbReference type="OrthoDB" id="9940781at2"/>
<keyword evidence="3" id="KW-1185">Reference proteome</keyword>
<proteinExistence type="predicted"/>
<dbReference type="Proteomes" id="UP000240481">
    <property type="component" value="Unassembled WGS sequence"/>
</dbReference>
<accession>A0A0J8V760</accession>
<evidence type="ECO:0000256" key="1">
    <source>
        <dbReference type="SAM" id="SignalP"/>
    </source>
</evidence>
<reference evidence="2 3" key="1">
    <citation type="submission" date="2018-01" db="EMBL/GenBank/DDBJ databases">
        <title>Whole genome sequencing of Histamine producing bacteria.</title>
        <authorList>
            <person name="Butler K."/>
        </authorList>
    </citation>
    <scope>NUCLEOTIDE SEQUENCE [LARGE SCALE GENOMIC DNA]</scope>
    <source>
        <strain evidence="2 3">DSM 24669</strain>
    </source>
</reference>
<dbReference type="AlphaFoldDB" id="A0A0J8V760"/>
<dbReference type="RefSeq" id="WP_048900137.1">
    <property type="nucleotide sequence ID" value="NZ_AP024853.1"/>
</dbReference>
<organism evidence="2 3">
    <name type="scientific">Photobacterium swingsii</name>
    <dbReference type="NCBI Taxonomy" id="680026"/>
    <lineage>
        <taxon>Bacteria</taxon>
        <taxon>Pseudomonadati</taxon>
        <taxon>Pseudomonadota</taxon>
        <taxon>Gammaproteobacteria</taxon>
        <taxon>Vibrionales</taxon>
        <taxon>Vibrionaceae</taxon>
        <taxon>Photobacterium</taxon>
    </lineage>
</organism>
<dbReference type="STRING" id="680026.AB733_18645"/>
<feature type="chain" id="PRO_5030009004" evidence="1">
    <location>
        <begin position="21"/>
        <end position="67"/>
    </location>
</feature>
<keyword evidence="1" id="KW-0732">Signal</keyword>
<feature type="signal peptide" evidence="1">
    <location>
        <begin position="1"/>
        <end position="20"/>
    </location>
</feature>
<dbReference type="EMBL" id="PYLZ01000010">
    <property type="protein sequence ID" value="PSW23089.1"/>
    <property type="molecule type" value="Genomic_DNA"/>
</dbReference>
<comment type="caution">
    <text evidence="2">The sequence shown here is derived from an EMBL/GenBank/DDBJ whole genome shotgun (WGS) entry which is preliminary data.</text>
</comment>
<evidence type="ECO:0000313" key="3">
    <source>
        <dbReference type="Proteomes" id="UP000240481"/>
    </source>
</evidence>